<accession>A0A5B9W2X9</accession>
<keyword evidence="7" id="KW-1185">Reference proteome</keyword>
<dbReference type="EMBL" id="CP042997">
    <property type="protein sequence ID" value="QEH34942.1"/>
    <property type="molecule type" value="Genomic_DNA"/>
</dbReference>
<comment type="similarity">
    <text evidence="1">Belongs to the ABC transporter superfamily.</text>
</comment>
<keyword evidence="4 6" id="KW-0067">ATP-binding</keyword>
<keyword evidence="6" id="KW-0378">Hydrolase</keyword>
<sequence length="303" mass="32722">MLIELDGVRKTYGRVTALDGLSVALPEGAIGLLGPNGAGKTTMIRCLLGLIALDSGGGRVLGMDIRERRMDIRQAVGFATEDECLFPGLMGVRFVAYAGELVGMAPRDALRRAHEVLDYVGLGEARYRRVESYSTGMKQRLKIASAIVHDPRLLILDEPTNGMDPAGREEILGLARDLSRSKGMSLVFSSHLLPDVEGVCDHVMVMGRGRLLAQGRIDDLKRPHDDEFEVRVKGDLAAFAATLAGRGAEAKAAEDHLLVKLPKGESAGVLWDAAGRSGEQIRALRPRRSTLEEIFLGALAEQS</sequence>
<dbReference type="InterPro" id="IPR003439">
    <property type="entry name" value="ABC_transporter-like_ATP-bd"/>
</dbReference>
<reference evidence="6 7" key="1">
    <citation type="submission" date="2019-08" db="EMBL/GenBank/DDBJ databases">
        <title>Deep-cultivation of Planctomycetes and their phenomic and genomic characterization uncovers novel biology.</title>
        <authorList>
            <person name="Wiegand S."/>
            <person name="Jogler M."/>
            <person name="Boedeker C."/>
            <person name="Pinto D."/>
            <person name="Vollmers J."/>
            <person name="Rivas-Marin E."/>
            <person name="Kohn T."/>
            <person name="Peeters S.H."/>
            <person name="Heuer A."/>
            <person name="Rast P."/>
            <person name="Oberbeckmann S."/>
            <person name="Bunk B."/>
            <person name="Jeske O."/>
            <person name="Meyerdierks A."/>
            <person name="Storesund J.E."/>
            <person name="Kallscheuer N."/>
            <person name="Luecker S."/>
            <person name="Lage O.M."/>
            <person name="Pohl T."/>
            <person name="Merkel B.J."/>
            <person name="Hornburger P."/>
            <person name="Mueller R.-W."/>
            <person name="Bruemmer F."/>
            <person name="Labrenz M."/>
            <person name="Spormann A.M."/>
            <person name="Op den Camp H."/>
            <person name="Overmann J."/>
            <person name="Amann R."/>
            <person name="Jetten M.S.M."/>
            <person name="Mascher T."/>
            <person name="Medema M.H."/>
            <person name="Devos D.P."/>
            <person name="Kaster A.-K."/>
            <person name="Ovreas L."/>
            <person name="Rohde M."/>
            <person name="Galperin M.Y."/>
            <person name="Jogler C."/>
        </authorList>
    </citation>
    <scope>NUCLEOTIDE SEQUENCE [LARGE SCALE GENOMIC DNA]</scope>
    <source>
        <strain evidence="6 7">OJF2</strain>
    </source>
</reference>
<protein>
    <submittedName>
        <fullName evidence="6">Putative ABC transporter ATP-binding protein YxlF</fullName>
        <ecNumber evidence="6">3.6.3.-</ecNumber>
    </submittedName>
</protein>
<dbReference type="Proteomes" id="UP000324233">
    <property type="component" value="Chromosome"/>
</dbReference>
<dbReference type="Gene3D" id="3.40.50.300">
    <property type="entry name" value="P-loop containing nucleotide triphosphate hydrolases"/>
    <property type="match status" value="1"/>
</dbReference>
<feature type="domain" description="ABC transporter" evidence="5">
    <location>
        <begin position="3"/>
        <end position="233"/>
    </location>
</feature>
<evidence type="ECO:0000259" key="5">
    <source>
        <dbReference type="PROSITE" id="PS50893"/>
    </source>
</evidence>
<proteinExistence type="inferred from homology"/>
<dbReference type="SMART" id="SM00382">
    <property type="entry name" value="AAA"/>
    <property type="match status" value="1"/>
</dbReference>
<dbReference type="KEGG" id="agv:OJF2_34870"/>
<dbReference type="OrthoDB" id="9804819at2"/>
<evidence type="ECO:0000256" key="3">
    <source>
        <dbReference type="ARBA" id="ARBA00022741"/>
    </source>
</evidence>
<evidence type="ECO:0000313" key="7">
    <source>
        <dbReference type="Proteomes" id="UP000324233"/>
    </source>
</evidence>
<dbReference type="GO" id="GO:0005524">
    <property type="term" value="F:ATP binding"/>
    <property type="evidence" value="ECO:0007669"/>
    <property type="project" value="UniProtKB-KW"/>
</dbReference>
<evidence type="ECO:0000256" key="4">
    <source>
        <dbReference type="ARBA" id="ARBA00022840"/>
    </source>
</evidence>
<dbReference type="CDD" id="cd03230">
    <property type="entry name" value="ABC_DR_subfamily_A"/>
    <property type="match status" value="1"/>
</dbReference>
<dbReference type="PANTHER" id="PTHR43335">
    <property type="entry name" value="ABC TRANSPORTER, ATP-BINDING PROTEIN"/>
    <property type="match status" value="1"/>
</dbReference>
<dbReference type="GO" id="GO:0016887">
    <property type="term" value="F:ATP hydrolysis activity"/>
    <property type="evidence" value="ECO:0007669"/>
    <property type="project" value="InterPro"/>
</dbReference>
<dbReference type="EC" id="3.6.3.-" evidence="6"/>
<keyword evidence="3" id="KW-0547">Nucleotide-binding</keyword>
<dbReference type="Pfam" id="PF00005">
    <property type="entry name" value="ABC_tran"/>
    <property type="match status" value="1"/>
</dbReference>
<evidence type="ECO:0000256" key="2">
    <source>
        <dbReference type="ARBA" id="ARBA00022448"/>
    </source>
</evidence>
<dbReference type="SUPFAM" id="SSF52540">
    <property type="entry name" value="P-loop containing nucleoside triphosphate hydrolases"/>
    <property type="match status" value="1"/>
</dbReference>
<gene>
    <name evidence="6" type="primary">yxlF_2</name>
    <name evidence="6" type="ORF">OJF2_34870</name>
</gene>
<dbReference type="PROSITE" id="PS50893">
    <property type="entry name" value="ABC_TRANSPORTER_2"/>
    <property type="match status" value="1"/>
</dbReference>
<dbReference type="RefSeq" id="WP_148594801.1">
    <property type="nucleotide sequence ID" value="NZ_CP042997.1"/>
</dbReference>
<evidence type="ECO:0000313" key="6">
    <source>
        <dbReference type="EMBL" id="QEH34942.1"/>
    </source>
</evidence>
<dbReference type="InterPro" id="IPR027417">
    <property type="entry name" value="P-loop_NTPase"/>
</dbReference>
<name>A0A5B9W2X9_9BACT</name>
<dbReference type="InterPro" id="IPR003593">
    <property type="entry name" value="AAA+_ATPase"/>
</dbReference>
<keyword evidence="2" id="KW-0813">Transport</keyword>
<dbReference type="AlphaFoldDB" id="A0A5B9W2X9"/>
<organism evidence="6 7">
    <name type="scientific">Aquisphaera giovannonii</name>
    <dbReference type="NCBI Taxonomy" id="406548"/>
    <lineage>
        <taxon>Bacteria</taxon>
        <taxon>Pseudomonadati</taxon>
        <taxon>Planctomycetota</taxon>
        <taxon>Planctomycetia</taxon>
        <taxon>Isosphaerales</taxon>
        <taxon>Isosphaeraceae</taxon>
        <taxon>Aquisphaera</taxon>
    </lineage>
</organism>
<evidence type="ECO:0000256" key="1">
    <source>
        <dbReference type="ARBA" id="ARBA00005417"/>
    </source>
</evidence>